<evidence type="ECO:0000256" key="2">
    <source>
        <dbReference type="PROSITE-ProRule" id="PRU00259"/>
    </source>
</evidence>
<dbReference type="Gene3D" id="1.25.10.10">
    <property type="entry name" value="Leucine-rich Repeat Variant"/>
    <property type="match status" value="1"/>
</dbReference>
<evidence type="ECO:0000313" key="4">
    <source>
        <dbReference type="Proteomes" id="UP000034805"/>
    </source>
</evidence>
<gene>
    <name evidence="3" type="ORF">Z043_124384</name>
</gene>
<dbReference type="PANTHER" id="PTHR45976">
    <property type="entry name" value="ARMADILLO SEGMENT POLARITY PROTEIN"/>
    <property type="match status" value="1"/>
</dbReference>
<dbReference type="Pfam" id="PF00514">
    <property type="entry name" value="Arm"/>
    <property type="match status" value="1"/>
</dbReference>
<name>A0A0P7TA07_SCLFO</name>
<dbReference type="InterPro" id="IPR011989">
    <property type="entry name" value="ARM-like"/>
</dbReference>
<feature type="non-terminal residue" evidence="3">
    <location>
        <position position="1"/>
    </location>
</feature>
<dbReference type="PROSITE" id="PS50176">
    <property type="entry name" value="ARM_REPEAT"/>
    <property type="match status" value="2"/>
</dbReference>
<dbReference type="GO" id="GO:0045296">
    <property type="term" value="F:cadherin binding"/>
    <property type="evidence" value="ECO:0007669"/>
    <property type="project" value="InterPro"/>
</dbReference>
<dbReference type="InterPro" id="IPR013284">
    <property type="entry name" value="Beta-catenin"/>
</dbReference>
<dbReference type="AlphaFoldDB" id="A0A0P7TA07"/>
<sequence>RNKSLVTQSNGVEALIHAILRAGEKEDVTEPAVCALRHLTSPHPDAEMAQNAMRQHYGIPAIVKLLNQPYYWPVVKDAGTIPRLVSLLLKANRDAQRQATSSTQQTYQLLYSPIENVKRLAAGVLCELALDKQSAELIDAEGASAPLMELLHSSNEGIATYAAAVFFRISQDKNADYRKRVSVELMHSLFKHDPAVWEMAHNSVPMDVGYVHDARRRLPPHLYSAEMPGEGLMDDYSTGFDTLHRQGYSDN</sequence>
<dbReference type="EMBL" id="JARO02015273">
    <property type="protein sequence ID" value="KPP57844.1"/>
    <property type="molecule type" value="Genomic_DNA"/>
</dbReference>
<dbReference type="SMART" id="SM00185">
    <property type="entry name" value="ARM"/>
    <property type="match status" value="3"/>
</dbReference>
<organism evidence="3 4">
    <name type="scientific">Scleropages formosus</name>
    <name type="common">Asian bonytongue</name>
    <name type="synonym">Osteoglossum formosum</name>
    <dbReference type="NCBI Taxonomy" id="113540"/>
    <lineage>
        <taxon>Eukaryota</taxon>
        <taxon>Metazoa</taxon>
        <taxon>Chordata</taxon>
        <taxon>Craniata</taxon>
        <taxon>Vertebrata</taxon>
        <taxon>Euteleostomi</taxon>
        <taxon>Actinopterygii</taxon>
        <taxon>Neopterygii</taxon>
        <taxon>Teleostei</taxon>
        <taxon>Osteoglossocephala</taxon>
        <taxon>Osteoglossomorpha</taxon>
        <taxon>Osteoglossiformes</taxon>
        <taxon>Osteoglossidae</taxon>
        <taxon>Scleropages</taxon>
    </lineage>
</organism>
<accession>A0A0P7TA07</accession>
<dbReference type="GO" id="GO:0005911">
    <property type="term" value="C:cell-cell junction"/>
    <property type="evidence" value="ECO:0007669"/>
    <property type="project" value="UniProtKB-ARBA"/>
</dbReference>
<dbReference type="InterPro" id="IPR016024">
    <property type="entry name" value="ARM-type_fold"/>
</dbReference>
<dbReference type="SUPFAM" id="SSF48371">
    <property type="entry name" value="ARM repeat"/>
    <property type="match status" value="1"/>
</dbReference>
<reference evidence="3 4" key="1">
    <citation type="submission" date="2015-08" db="EMBL/GenBank/DDBJ databases">
        <title>The genome of the Asian arowana (Scleropages formosus).</title>
        <authorList>
            <person name="Tan M.H."/>
            <person name="Gan H.M."/>
            <person name="Croft L.J."/>
            <person name="Austin C.M."/>
        </authorList>
    </citation>
    <scope>NUCLEOTIDE SEQUENCE [LARGE SCALE GENOMIC DNA]</scope>
    <source>
        <strain evidence="3">Aro1</strain>
    </source>
</reference>
<comment type="caution">
    <text evidence="3">The sequence shown here is derived from an EMBL/GenBank/DDBJ whole genome shotgun (WGS) entry which is preliminary data.</text>
</comment>
<dbReference type="GO" id="GO:0007155">
    <property type="term" value="P:cell adhesion"/>
    <property type="evidence" value="ECO:0007669"/>
    <property type="project" value="InterPro"/>
</dbReference>
<dbReference type="InterPro" id="IPR000225">
    <property type="entry name" value="Armadillo"/>
</dbReference>
<evidence type="ECO:0000313" key="3">
    <source>
        <dbReference type="EMBL" id="KPP57844.1"/>
    </source>
</evidence>
<feature type="repeat" description="ARM" evidence="2">
    <location>
        <begin position="10"/>
        <end position="52"/>
    </location>
</feature>
<dbReference type="PRINTS" id="PR01869">
    <property type="entry name" value="BCATNINFAMLY"/>
</dbReference>
<dbReference type="Proteomes" id="UP000034805">
    <property type="component" value="Unassembled WGS sequence"/>
</dbReference>
<evidence type="ECO:0000256" key="1">
    <source>
        <dbReference type="ARBA" id="ARBA00005462"/>
    </source>
</evidence>
<dbReference type="GO" id="GO:0016020">
    <property type="term" value="C:membrane"/>
    <property type="evidence" value="ECO:0007669"/>
    <property type="project" value="UniProtKB-ARBA"/>
</dbReference>
<dbReference type="STRING" id="113540.ENSSFOP00015014913"/>
<proteinExistence type="inferred from homology"/>
<feature type="repeat" description="ARM" evidence="2">
    <location>
        <begin position="79"/>
        <end position="143"/>
    </location>
</feature>
<comment type="similarity">
    <text evidence="1">Belongs to the beta-catenin family.</text>
</comment>
<protein>
    <submittedName>
        <fullName evidence="3">Uncharacterized protein</fullName>
    </submittedName>
</protein>